<dbReference type="EC" id="2.3.1.9" evidence="2"/>
<reference evidence="10 11" key="1">
    <citation type="submission" date="2020-03" db="EMBL/GenBank/DDBJ databases">
        <title>Vagococcus sp. nov., isolated from beetles.</title>
        <authorList>
            <person name="Hyun D.-W."/>
            <person name="Bae J.-W."/>
        </authorList>
    </citation>
    <scope>NUCLEOTIDE SEQUENCE [LARGE SCALE GENOMIC DNA]</scope>
    <source>
        <strain evidence="10 11">HDW17B</strain>
    </source>
</reference>
<dbReference type="PANTHER" id="PTHR18919">
    <property type="entry name" value="ACETYL-COA C-ACYLTRANSFERASE"/>
    <property type="match status" value="1"/>
</dbReference>
<dbReference type="InterPro" id="IPR002155">
    <property type="entry name" value="Thiolase"/>
</dbReference>
<comment type="similarity">
    <text evidence="1 7">Belongs to the thiolase-like superfamily. Thiolase family.</text>
</comment>
<dbReference type="Pfam" id="PF02803">
    <property type="entry name" value="Thiolase_C"/>
    <property type="match status" value="1"/>
</dbReference>
<dbReference type="InterPro" id="IPR020616">
    <property type="entry name" value="Thiolase_N"/>
</dbReference>
<keyword evidence="3 7" id="KW-0808">Transferase</keyword>
<dbReference type="Gene3D" id="3.40.47.10">
    <property type="match status" value="2"/>
</dbReference>
<dbReference type="NCBIfam" id="TIGR01930">
    <property type="entry name" value="AcCoA-C-Actrans"/>
    <property type="match status" value="1"/>
</dbReference>
<accession>A0A6G8ARF0</accession>
<feature type="domain" description="Thiolase N-terminal" evidence="8">
    <location>
        <begin position="4"/>
        <end position="248"/>
    </location>
</feature>
<evidence type="ECO:0000256" key="6">
    <source>
        <dbReference type="PIRSR" id="PIRSR000429-1"/>
    </source>
</evidence>
<evidence type="ECO:0000256" key="3">
    <source>
        <dbReference type="ARBA" id="ARBA00022679"/>
    </source>
</evidence>
<dbReference type="Proteomes" id="UP000501747">
    <property type="component" value="Chromosome"/>
</dbReference>
<keyword evidence="11" id="KW-1185">Reference proteome</keyword>
<dbReference type="Pfam" id="PF00108">
    <property type="entry name" value="Thiolase_N"/>
    <property type="match status" value="1"/>
</dbReference>
<feature type="active site" description="Acyl-thioester intermediate" evidence="6">
    <location>
        <position position="86"/>
    </location>
</feature>
<dbReference type="PIRSF" id="PIRSF000429">
    <property type="entry name" value="Ac-CoA_Ac_transf"/>
    <property type="match status" value="1"/>
</dbReference>
<evidence type="ECO:0000256" key="7">
    <source>
        <dbReference type="RuleBase" id="RU003557"/>
    </source>
</evidence>
<feature type="active site" description="Proton acceptor" evidence="6">
    <location>
        <position position="366"/>
    </location>
</feature>
<dbReference type="EMBL" id="CP049887">
    <property type="protein sequence ID" value="QIL47658.1"/>
    <property type="molecule type" value="Genomic_DNA"/>
</dbReference>
<evidence type="ECO:0000313" key="11">
    <source>
        <dbReference type="Proteomes" id="UP000501747"/>
    </source>
</evidence>
<organism evidence="10 11">
    <name type="scientific">Vagococcus hydrophili</name>
    <dbReference type="NCBI Taxonomy" id="2714947"/>
    <lineage>
        <taxon>Bacteria</taxon>
        <taxon>Bacillati</taxon>
        <taxon>Bacillota</taxon>
        <taxon>Bacilli</taxon>
        <taxon>Lactobacillales</taxon>
        <taxon>Enterococcaceae</taxon>
        <taxon>Vagococcus</taxon>
    </lineage>
</organism>
<dbReference type="AlphaFoldDB" id="A0A6G8ARF0"/>
<dbReference type="KEGG" id="vhy:G7082_03440"/>
<dbReference type="PANTHER" id="PTHR18919:SF107">
    <property type="entry name" value="ACETYL-COA ACETYLTRANSFERASE, CYTOSOLIC"/>
    <property type="match status" value="1"/>
</dbReference>
<dbReference type="PROSITE" id="PS00099">
    <property type="entry name" value="THIOLASE_3"/>
    <property type="match status" value="1"/>
</dbReference>
<evidence type="ECO:0000256" key="1">
    <source>
        <dbReference type="ARBA" id="ARBA00010982"/>
    </source>
</evidence>
<evidence type="ECO:0000259" key="8">
    <source>
        <dbReference type="Pfam" id="PF00108"/>
    </source>
</evidence>
<sequence>MESVMIIDSSRLPIGKYGGALSQFLPEQLGGYLLNKMINNINVNLHDIDELIVGNIIGGGGNIARRIGLTSGLPLEIPAFTIDRQCASGLESVITATAKIKSGMAQCIICGGVESSSRAPWLIERPQQLFGKTPKILERAPLSVEPYGDPSMGEACELLAKKYDISRHDQDHYAFNSQLKYQSALTEGRFTEEITPIDHISQDESPRSNTTLDKLNSLPSVFSKNGTLTAGNSCPINDGASFMILASKEFCRLNNIQPIAEIIDGVSCGVEPISFGIGPVSATDKLLNKNNLTISDIHRIELNEAFAAQTLSCIKLGQWPIDKINVSGGALAFGHPFGATGAILVRRLITELHRQNNLELGLVSMCVGGGQGTSLLIRKVSYGN</sequence>
<dbReference type="InterPro" id="IPR020613">
    <property type="entry name" value="Thiolase_CS"/>
</dbReference>
<evidence type="ECO:0000256" key="4">
    <source>
        <dbReference type="ARBA" id="ARBA00023315"/>
    </source>
</evidence>
<dbReference type="SUPFAM" id="SSF53901">
    <property type="entry name" value="Thiolase-like"/>
    <property type="match status" value="2"/>
</dbReference>
<dbReference type="InterPro" id="IPR016039">
    <property type="entry name" value="Thiolase-like"/>
</dbReference>
<proteinExistence type="inferred from homology"/>
<evidence type="ECO:0000259" key="9">
    <source>
        <dbReference type="Pfam" id="PF02803"/>
    </source>
</evidence>
<dbReference type="InterPro" id="IPR020617">
    <property type="entry name" value="Thiolase_C"/>
</dbReference>
<dbReference type="GO" id="GO:0003985">
    <property type="term" value="F:acetyl-CoA C-acetyltransferase activity"/>
    <property type="evidence" value="ECO:0007669"/>
    <property type="project" value="UniProtKB-EC"/>
</dbReference>
<evidence type="ECO:0000256" key="2">
    <source>
        <dbReference type="ARBA" id="ARBA00012705"/>
    </source>
</evidence>
<protein>
    <recommendedName>
        <fullName evidence="2">acetyl-CoA C-acetyltransferase</fullName>
        <ecNumber evidence="2">2.3.1.9</ecNumber>
    </recommendedName>
    <alternativeName>
        <fullName evidence="5">Acetoacetyl-CoA thiolase</fullName>
    </alternativeName>
</protein>
<dbReference type="CDD" id="cd00751">
    <property type="entry name" value="thiolase"/>
    <property type="match status" value="1"/>
</dbReference>
<evidence type="ECO:0000256" key="5">
    <source>
        <dbReference type="ARBA" id="ARBA00030755"/>
    </source>
</evidence>
<evidence type="ECO:0000313" key="10">
    <source>
        <dbReference type="EMBL" id="QIL47658.1"/>
    </source>
</evidence>
<keyword evidence="4 7" id="KW-0012">Acyltransferase</keyword>
<gene>
    <name evidence="10" type="ORF">G7082_03440</name>
</gene>
<feature type="domain" description="Thiolase C-terminal" evidence="9">
    <location>
        <begin position="257"/>
        <end position="378"/>
    </location>
</feature>
<dbReference type="InterPro" id="IPR020610">
    <property type="entry name" value="Thiolase_AS"/>
</dbReference>
<dbReference type="RefSeq" id="WP_166033830.1">
    <property type="nucleotide sequence ID" value="NZ_CP049887.1"/>
</dbReference>
<dbReference type="PROSITE" id="PS00737">
    <property type="entry name" value="THIOLASE_2"/>
    <property type="match status" value="1"/>
</dbReference>
<name>A0A6G8ARF0_9ENTE</name>
<feature type="active site" description="Proton acceptor" evidence="6">
    <location>
        <position position="335"/>
    </location>
</feature>